<evidence type="ECO:0000313" key="3">
    <source>
        <dbReference type="EMBL" id="WOX55813.1"/>
    </source>
</evidence>
<dbReference type="SUPFAM" id="SSF53807">
    <property type="entry name" value="Helical backbone' metal receptor"/>
    <property type="match status" value="1"/>
</dbReference>
<evidence type="ECO:0000313" key="4">
    <source>
        <dbReference type="Proteomes" id="UP001626603"/>
    </source>
</evidence>
<evidence type="ECO:0000256" key="1">
    <source>
        <dbReference type="SAM" id="Phobius"/>
    </source>
</evidence>
<dbReference type="InterPro" id="IPR002491">
    <property type="entry name" value="ABC_transptr_periplasmic_BD"/>
</dbReference>
<dbReference type="PROSITE" id="PS50983">
    <property type="entry name" value="FE_B12_PBP"/>
    <property type="match status" value="1"/>
</dbReference>
<keyword evidence="1" id="KW-0472">Membrane</keyword>
<sequence>MVKINYSTVVAISIVIVVAVAIGFAVSGNTFNKPAGPEKSGMTLTDMEGRTVTLNSPVERIVLMESSKTAELAAIAGDGFAEKIVGWDNDIKQNAGDEYAMFVARYPQLAEIPDVGSLDDGTFSIEKVISLEPDVVIMHNWQFTWAGDATADALTKLELVGIPVVFVDFYMDPMVNSTKSMLLLGKILDREDRAREIVDFYNNHVDAVYSRLATMNGTKPSVYVEQGYRGPSEYDITEGDAGWGSIVKKAGGDNIAEPLLGKSGKPLNPEYLISKSPDIIILTGRNWSTPGSIRMGYTSTPEDTRRTMDGYLARPGWDSINAVKNQKIYAIHQGYTFSVYNFIMLEAFAKWFYPEEFKDVDPDATIKEYHDRFMPIDYSGTFVCSYY</sequence>
<dbReference type="Pfam" id="PF01497">
    <property type="entry name" value="Peripla_BP_2"/>
    <property type="match status" value="1"/>
</dbReference>
<dbReference type="CDD" id="cd01139">
    <property type="entry name" value="TroA_f"/>
    <property type="match status" value="1"/>
</dbReference>
<evidence type="ECO:0000259" key="2">
    <source>
        <dbReference type="PROSITE" id="PS50983"/>
    </source>
</evidence>
<dbReference type="PANTHER" id="PTHR30535:SF34">
    <property type="entry name" value="MOLYBDATE-BINDING PROTEIN MOLA"/>
    <property type="match status" value="1"/>
</dbReference>
<name>A0ABD8A9U4_9EURY</name>
<gene>
    <name evidence="3" type="ORF">R6Y95_00405</name>
</gene>
<dbReference type="AlphaFoldDB" id="A0ABD8A9U4"/>
<feature type="domain" description="Fe/B12 periplasmic-binding" evidence="2">
    <location>
        <begin position="60"/>
        <end position="360"/>
    </location>
</feature>
<dbReference type="PANTHER" id="PTHR30535">
    <property type="entry name" value="VITAMIN B12-BINDING PROTEIN"/>
    <property type="match status" value="1"/>
</dbReference>
<keyword evidence="1" id="KW-1133">Transmembrane helix</keyword>
<reference evidence="3 4" key="1">
    <citation type="submission" date="2023-10" db="EMBL/GenBank/DDBJ databases">
        <title>The complete genome sequence of Methanoculleus palmolei DSM 4273.</title>
        <authorList>
            <person name="Lai S.-J."/>
            <person name="You Y.-T."/>
            <person name="Chen S.-C."/>
        </authorList>
    </citation>
    <scope>NUCLEOTIDE SEQUENCE [LARGE SCALE GENOMIC DNA]</scope>
    <source>
        <strain evidence="3 4">DSM 4273</strain>
    </source>
</reference>
<protein>
    <submittedName>
        <fullName evidence="3">ABC transporter substrate-binding protein</fullName>
    </submittedName>
</protein>
<organism evidence="3 4">
    <name type="scientific">Methanoculleus palmolei</name>
    <dbReference type="NCBI Taxonomy" id="72612"/>
    <lineage>
        <taxon>Archaea</taxon>
        <taxon>Methanobacteriati</taxon>
        <taxon>Methanobacteriota</taxon>
        <taxon>Stenosarchaea group</taxon>
        <taxon>Methanomicrobia</taxon>
        <taxon>Methanomicrobiales</taxon>
        <taxon>Methanomicrobiaceae</taxon>
        <taxon>Methanoculleus</taxon>
    </lineage>
</organism>
<dbReference type="EMBL" id="CP137641">
    <property type="protein sequence ID" value="WOX55813.1"/>
    <property type="molecule type" value="Genomic_DNA"/>
</dbReference>
<dbReference type="Proteomes" id="UP001626603">
    <property type="component" value="Chromosome"/>
</dbReference>
<dbReference type="InterPro" id="IPR050902">
    <property type="entry name" value="ABC_Transporter_SBP"/>
</dbReference>
<dbReference type="Gene3D" id="3.40.50.1980">
    <property type="entry name" value="Nitrogenase molybdenum iron protein domain"/>
    <property type="match status" value="2"/>
</dbReference>
<accession>A0ABD8A9U4</accession>
<proteinExistence type="predicted"/>
<feature type="transmembrane region" description="Helical" evidence="1">
    <location>
        <begin position="6"/>
        <end position="26"/>
    </location>
</feature>
<keyword evidence="1" id="KW-0812">Transmembrane</keyword>
<keyword evidence="4" id="KW-1185">Reference proteome</keyword>